<dbReference type="PANTHER" id="PTHR46976:SF1">
    <property type="entry name" value="PROTEIN ARABIDILLO 1"/>
    <property type="match status" value="1"/>
</dbReference>
<evidence type="ECO:0000313" key="2">
    <source>
        <dbReference type="EMBL" id="KAH0461901.1"/>
    </source>
</evidence>
<proteinExistence type="predicted"/>
<evidence type="ECO:0000256" key="1">
    <source>
        <dbReference type="SAM" id="Phobius"/>
    </source>
</evidence>
<organism evidence="2 3">
    <name type="scientific">Dendrobium chrysotoxum</name>
    <name type="common">Orchid</name>
    <dbReference type="NCBI Taxonomy" id="161865"/>
    <lineage>
        <taxon>Eukaryota</taxon>
        <taxon>Viridiplantae</taxon>
        <taxon>Streptophyta</taxon>
        <taxon>Embryophyta</taxon>
        <taxon>Tracheophyta</taxon>
        <taxon>Spermatophyta</taxon>
        <taxon>Magnoliopsida</taxon>
        <taxon>Liliopsida</taxon>
        <taxon>Asparagales</taxon>
        <taxon>Orchidaceae</taxon>
        <taxon>Epidendroideae</taxon>
        <taxon>Malaxideae</taxon>
        <taxon>Dendrobiinae</taxon>
        <taxon>Dendrobium</taxon>
    </lineage>
</organism>
<protein>
    <submittedName>
        <fullName evidence="2">Uncharacterized protein</fullName>
    </submittedName>
</protein>
<keyword evidence="1" id="KW-0812">Transmembrane</keyword>
<dbReference type="AlphaFoldDB" id="A0AAV7H0I0"/>
<accession>A0AAV7H0I0</accession>
<dbReference type="Proteomes" id="UP000775213">
    <property type="component" value="Unassembled WGS sequence"/>
</dbReference>
<gene>
    <name evidence="2" type="ORF">IEQ34_009476</name>
</gene>
<evidence type="ECO:0000313" key="3">
    <source>
        <dbReference type="Proteomes" id="UP000775213"/>
    </source>
</evidence>
<comment type="caution">
    <text evidence="2">The sequence shown here is derived from an EMBL/GenBank/DDBJ whole genome shotgun (WGS) entry which is preliminary data.</text>
</comment>
<sequence length="298" mass="33609">MCKIEQQLGFATFVVIDDENATVDPARYKNRLVDEEAAGGLWNLSVGEEHKTAIAEASGFPPPTFITRILRNTSSSTGLHYRNSKEYWSFYFLCAFKTEERSSRRAPFACNIQSRLNRSERSRAQDFLLCAYEKSKEFKAKQECKTCTPSYDQTREIGDLSCICMGSIEQKCLGGVECLICIGLKASSIGREHICMPSAELLETYFSAVILEACGNPKNRFFFLLSYLRCRSSLIVIILSITNAAFITALPNVAFSATLCHRNIESQRIKTPYNSQQFSDTDRISEDSDPLWLPTDKI</sequence>
<name>A0AAV7H0I0_DENCH</name>
<dbReference type="EMBL" id="JAGFBR010000009">
    <property type="protein sequence ID" value="KAH0461901.1"/>
    <property type="molecule type" value="Genomic_DNA"/>
</dbReference>
<feature type="transmembrane region" description="Helical" evidence="1">
    <location>
        <begin position="234"/>
        <end position="260"/>
    </location>
</feature>
<keyword evidence="1" id="KW-1133">Transmembrane helix</keyword>
<dbReference type="PANTHER" id="PTHR46976">
    <property type="entry name" value="PROTEIN ARABIDILLO 1"/>
    <property type="match status" value="1"/>
</dbReference>
<reference evidence="2 3" key="1">
    <citation type="journal article" date="2021" name="Hortic Res">
        <title>Chromosome-scale assembly of the Dendrobium chrysotoxum genome enhances the understanding of orchid evolution.</title>
        <authorList>
            <person name="Zhang Y."/>
            <person name="Zhang G.Q."/>
            <person name="Zhang D."/>
            <person name="Liu X.D."/>
            <person name="Xu X.Y."/>
            <person name="Sun W.H."/>
            <person name="Yu X."/>
            <person name="Zhu X."/>
            <person name="Wang Z.W."/>
            <person name="Zhao X."/>
            <person name="Zhong W.Y."/>
            <person name="Chen H."/>
            <person name="Yin W.L."/>
            <person name="Huang T."/>
            <person name="Niu S.C."/>
            <person name="Liu Z.J."/>
        </authorList>
    </citation>
    <scope>NUCLEOTIDE SEQUENCE [LARGE SCALE GENOMIC DNA]</scope>
    <source>
        <strain evidence="2">Lindl</strain>
    </source>
</reference>
<keyword evidence="3" id="KW-1185">Reference proteome</keyword>
<keyword evidence="1" id="KW-0472">Membrane</keyword>